<dbReference type="EMBL" id="QGHB01000001">
    <property type="protein sequence ID" value="PWK90764.1"/>
    <property type="molecule type" value="Genomic_DNA"/>
</dbReference>
<evidence type="ECO:0000313" key="2">
    <source>
        <dbReference type="EMBL" id="PWK90764.1"/>
    </source>
</evidence>
<comment type="caution">
    <text evidence="2">The sequence shown here is derived from an EMBL/GenBank/DDBJ whole genome shotgun (WGS) entry which is preliminary data.</text>
</comment>
<gene>
    <name evidence="2" type="ORF">C8D88_101785</name>
</gene>
<sequence>MPDEKWIPVVASRGWGVLTSDHHLRTKPHEARLALEHGLKCVNLKGVGAMTRWAQFVRLAVHWDAVEEFARTHPDGPWWLSLNKTGRKEYS</sequence>
<dbReference type="Proteomes" id="UP000246005">
    <property type="component" value="Unassembled WGS sequence"/>
</dbReference>
<evidence type="ECO:0000313" key="3">
    <source>
        <dbReference type="Proteomes" id="UP000246005"/>
    </source>
</evidence>
<name>A0A316IEC6_9PSEU</name>
<dbReference type="AlphaFoldDB" id="A0A316IEC6"/>
<protein>
    <recommendedName>
        <fullName evidence="1">VapC45 PIN like domain-containing protein</fullName>
    </recommendedName>
</protein>
<reference evidence="2 3" key="1">
    <citation type="submission" date="2018-05" db="EMBL/GenBank/DDBJ databases">
        <title>Genomic Encyclopedia of Type Strains, Phase IV (KMG-IV): sequencing the most valuable type-strain genomes for metagenomic binning, comparative biology and taxonomic classification.</title>
        <authorList>
            <person name="Goeker M."/>
        </authorList>
    </citation>
    <scope>NUCLEOTIDE SEQUENCE [LARGE SCALE GENOMIC DNA]</scope>
    <source>
        <strain evidence="2 3">DSM 45480</strain>
    </source>
</reference>
<accession>A0A316IEC6</accession>
<dbReference type="Pfam" id="PF18478">
    <property type="entry name" value="PIN_10"/>
    <property type="match status" value="1"/>
</dbReference>
<evidence type="ECO:0000259" key="1">
    <source>
        <dbReference type="Pfam" id="PF18478"/>
    </source>
</evidence>
<proteinExistence type="predicted"/>
<dbReference type="InterPro" id="IPR041375">
    <property type="entry name" value="VapC45_PIN-like"/>
</dbReference>
<feature type="domain" description="VapC45 PIN like" evidence="1">
    <location>
        <begin position="2"/>
        <end position="45"/>
    </location>
</feature>
<organism evidence="2 3">
    <name type="scientific">Lentzea atacamensis</name>
    <dbReference type="NCBI Taxonomy" id="531938"/>
    <lineage>
        <taxon>Bacteria</taxon>
        <taxon>Bacillati</taxon>
        <taxon>Actinomycetota</taxon>
        <taxon>Actinomycetes</taxon>
        <taxon>Pseudonocardiales</taxon>
        <taxon>Pseudonocardiaceae</taxon>
        <taxon>Lentzea</taxon>
    </lineage>
</organism>